<dbReference type="InterPro" id="IPR006500">
    <property type="entry name" value="Helicase_put_C_phage/plasmid"/>
</dbReference>
<dbReference type="RefSeq" id="WP_158902270.1">
    <property type="nucleotide sequence ID" value="NZ_CP035733.1"/>
</dbReference>
<keyword evidence="3" id="KW-0067">ATP-binding</keyword>
<feature type="region of interest" description="Disordered" evidence="4">
    <location>
        <begin position="820"/>
        <end position="844"/>
    </location>
</feature>
<dbReference type="EMBL" id="CP035733">
    <property type="protein sequence ID" value="QGY81767.1"/>
    <property type="molecule type" value="Genomic_DNA"/>
</dbReference>
<evidence type="ECO:0000256" key="1">
    <source>
        <dbReference type="ARBA" id="ARBA00022741"/>
    </source>
</evidence>
<protein>
    <submittedName>
        <fullName evidence="6">DNA primase</fullName>
    </submittedName>
</protein>
<dbReference type="GO" id="GO:0005524">
    <property type="term" value="F:ATP binding"/>
    <property type="evidence" value="ECO:0007669"/>
    <property type="project" value="UniProtKB-KW"/>
</dbReference>
<evidence type="ECO:0000256" key="3">
    <source>
        <dbReference type="ARBA" id="ARBA00022840"/>
    </source>
</evidence>
<reference evidence="7" key="1">
    <citation type="submission" date="2019-01" db="EMBL/GenBank/DDBJ databases">
        <title>Sphingorhabdus lacus sp.nov., isolated from an oligotrophic freshwater lake.</title>
        <authorList>
            <person name="Park M."/>
        </authorList>
    </citation>
    <scope>NUCLEOTIDE SEQUENCE [LARGE SCALE GENOMIC DNA]</scope>
    <source>
        <strain evidence="7">IMCC1753</strain>
    </source>
</reference>
<dbReference type="AlphaFoldDB" id="A0A6I6LCL2"/>
<dbReference type="GO" id="GO:0004386">
    <property type="term" value="F:helicase activity"/>
    <property type="evidence" value="ECO:0007669"/>
    <property type="project" value="UniProtKB-KW"/>
</dbReference>
<dbReference type="GO" id="GO:0016787">
    <property type="term" value="F:hydrolase activity"/>
    <property type="evidence" value="ECO:0007669"/>
    <property type="project" value="UniProtKB-KW"/>
</dbReference>
<dbReference type="PROSITE" id="PS51206">
    <property type="entry name" value="SF3_HELICASE_1"/>
    <property type="match status" value="1"/>
</dbReference>
<dbReference type="Proteomes" id="UP000428803">
    <property type="component" value="Chromosome"/>
</dbReference>
<dbReference type="SMART" id="SM00885">
    <property type="entry name" value="D5_N"/>
    <property type="match status" value="1"/>
</dbReference>
<dbReference type="OrthoDB" id="9763644at2"/>
<evidence type="ECO:0000313" key="7">
    <source>
        <dbReference type="Proteomes" id="UP000428803"/>
    </source>
</evidence>
<feature type="compositionally biased region" description="Polar residues" evidence="4">
    <location>
        <begin position="301"/>
        <end position="310"/>
    </location>
</feature>
<evidence type="ECO:0000313" key="6">
    <source>
        <dbReference type="EMBL" id="QGY81767.1"/>
    </source>
</evidence>
<feature type="domain" description="SF3 helicase" evidence="5">
    <location>
        <begin position="529"/>
        <end position="693"/>
    </location>
</feature>
<dbReference type="InterPro" id="IPR027417">
    <property type="entry name" value="P-loop_NTPase"/>
</dbReference>
<evidence type="ECO:0000259" key="5">
    <source>
        <dbReference type="PROSITE" id="PS51206"/>
    </source>
</evidence>
<dbReference type="CDD" id="cd04859">
    <property type="entry name" value="Prim_Pol"/>
    <property type="match status" value="1"/>
</dbReference>
<dbReference type="PANTHER" id="PTHR35372:SF2">
    <property type="entry name" value="SF3 HELICASE DOMAIN-CONTAINING PROTEIN"/>
    <property type="match status" value="1"/>
</dbReference>
<dbReference type="InterPro" id="IPR015330">
    <property type="entry name" value="DNA_primase/pol_bifunc_N"/>
</dbReference>
<dbReference type="Pfam" id="PF09250">
    <property type="entry name" value="Prim-Pol"/>
    <property type="match status" value="1"/>
</dbReference>
<keyword evidence="1" id="KW-0547">Nucleotide-binding</keyword>
<accession>A0A6I6LCL2</accession>
<keyword evidence="2" id="KW-0378">Hydrolase</keyword>
<feature type="region of interest" description="Disordered" evidence="4">
    <location>
        <begin position="293"/>
        <end position="317"/>
    </location>
</feature>
<evidence type="ECO:0000256" key="4">
    <source>
        <dbReference type="SAM" id="MobiDB-lite"/>
    </source>
</evidence>
<dbReference type="Gene3D" id="3.40.50.300">
    <property type="entry name" value="P-loop containing nucleotide triphosphate hydrolases"/>
    <property type="match status" value="1"/>
</dbReference>
<dbReference type="PANTHER" id="PTHR35372">
    <property type="entry name" value="ATP BINDING PROTEIN-RELATED"/>
    <property type="match status" value="1"/>
</dbReference>
<dbReference type="NCBIfam" id="TIGR01613">
    <property type="entry name" value="primase_Cterm"/>
    <property type="match status" value="1"/>
</dbReference>
<dbReference type="SUPFAM" id="SSF56747">
    <property type="entry name" value="Prim-pol domain"/>
    <property type="match status" value="1"/>
</dbReference>
<dbReference type="Pfam" id="PF08706">
    <property type="entry name" value="D5_N"/>
    <property type="match status" value="1"/>
</dbReference>
<name>A0A6I6LCL2_9SPHN</name>
<sequence length="844" mass="92460">MTDIVAAALVYARSGKTVFPCHRETKRPLIKGWRENATADPASIEQQWKSFPGAMIGIPTGVPAGAFVVDIDAGIDKDTGEIFEAAELVAQLESKIGCQLPTTLTTETPRGGLHIWFLLPPGEKIGNRAGIIPRIDVRGTGGYVIAPPSVRNDGKSYICKNPDADIASAPKALIDLILRRGAFGSKSSGSPSQGSARNDASDAHRKYALSALDRECAAIKNAASGQRNTALHNAAANIAEFVAAGVLDEHAALAAIRGSAAANPGGDTSNQIEATIQSGWGKGITNPRDLSSVALDARPRGQNSRSSSQPYRKHPMQAAPEDIEALHLLCCRFPMTDMGNAERFAARNRHRVRWVDKSELWSIYDGRRWTIEGAEAVVEQWVYETVRAIAEEARAMRDSGRRDLGEPGALDDLVEEKDDEEVLVSDLLAKWAVKSEAHGKFSRIKASARPLGLTIQPEDFDRDPFLINCENGTLQLLDAADENSPRARVHMRPHDPSDLITRLMPVKYDPKAKAPIYDGFLDKVQPDETMRRFLHQWAGYCLTGDVSEQKLCFWHGRGANGKSTLIDTWSVILGDYATSLGIESFLDQGRKKSGSDHSADLAKLVGVRLVRTSEPEKGAKLAEALIKLVTGNEPVAVREPYARRGFDLNPAFKLTVGGNHRPKITGTDDGIWRRVLLVPWTVQIADADKDRKLLGKLRNEASGILNRMIEGMLDWRQCGLIEPESVIAATAQYRDDSDPLGRFITLCLRKEAGSRVQSSHLYKLYKAWAEAAGETAWSQMGFSAAMADRGYRKKQSNTIHWLDVATLKDVHDFIDQDGNVLDFPDGSPSSPSSPPVYQEDDWPL</sequence>
<organism evidence="6 7">
    <name type="scientific">Sphingorhabdus lacus</name>
    <dbReference type="NCBI Taxonomy" id="392610"/>
    <lineage>
        <taxon>Bacteria</taxon>
        <taxon>Pseudomonadati</taxon>
        <taxon>Pseudomonadota</taxon>
        <taxon>Alphaproteobacteria</taxon>
        <taxon>Sphingomonadales</taxon>
        <taxon>Sphingomonadaceae</taxon>
        <taxon>Sphingorhabdus</taxon>
    </lineage>
</organism>
<dbReference type="InterPro" id="IPR014015">
    <property type="entry name" value="Helicase_SF3_DNA-vir"/>
</dbReference>
<keyword evidence="7" id="KW-1185">Reference proteome</keyword>
<gene>
    <name evidence="6" type="ORF">EUU25_14755</name>
</gene>
<evidence type="ECO:0000256" key="2">
    <source>
        <dbReference type="ARBA" id="ARBA00022801"/>
    </source>
</evidence>
<dbReference type="InterPro" id="IPR014818">
    <property type="entry name" value="Phage/plasmid_primase_P4_C"/>
</dbReference>
<proteinExistence type="predicted"/>
<dbReference type="KEGG" id="slaa:EUU25_14755"/>
<dbReference type="InterPro" id="IPR051620">
    <property type="entry name" value="ORF904-like_C"/>
</dbReference>
<dbReference type="SMART" id="SM00943">
    <property type="entry name" value="Prim-Pol"/>
    <property type="match status" value="1"/>
</dbReference>